<keyword evidence="2 9" id="KW-0813">Transport</keyword>
<keyword evidence="12" id="KW-1185">Reference proteome</keyword>
<proteinExistence type="inferred from homology"/>
<accession>A0A6G4W933</accession>
<evidence type="ECO:0000256" key="9">
    <source>
        <dbReference type="RuleBase" id="RU369079"/>
    </source>
</evidence>
<name>A0A6G4W933_9HYPH</name>
<keyword evidence="6 9" id="KW-1133">Transmembrane helix</keyword>
<evidence type="ECO:0000256" key="5">
    <source>
        <dbReference type="ARBA" id="ARBA00022692"/>
    </source>
</evidence>
<comment type="similarity">
    <text evidence="8 9">Belongs to the TRAP transporter small permease family.</text>
</comment>
<dbReference type="GO" id="GO:0005886">
    <property type="term" value="C:plasma membrane"/>
    <property type="evidence" value="ECO:0007669"/>
    <property type="project" value="UniProtKB-SubCell"/>
</dbReference>
<gene>
    <name evidence="11" type="ORF">G6N73_06115</name>
</gene>
<feature type="transmembrane region" description="Helical" evidence="9">
    <location>
        <begin position="131"/>
        <end position="149"/>
    </location>
</feature>
<keyword evidence="5 9" id="KW-0812">Transmembrane</keyword>
<evidence type="ECO:0000256" key="3">
    <source>
        <dbReference type="ARBA" id="ARBA00022475"/>
    </source>
</evidence>
<comment type="subcellular location">
    <subcellularLocation>
        <location evidence="1 9">Cell inner membrane</location>
        <topology evidence="1 9">Multi-pass membrane protein</topology>
    </subcellularLocation>
</comment>
<comment type="subunit">
    <text evidence="9">The complex comprises the extracytoplasmic solute receptor protein and the two transmembrane proteins.</text>
</comment>
<evidence type="ECO:0000256" key="7">
    <source>
        <dbReference type="ARBA" id="ARBA00023136"/>
    </source>
</evidence>
<organism evidence="11 12">
    <name type="scientific">Allomesorhizobium camelthorni</name>
    <dbReference type="NCBI Taxonomy" id="475069"/>
    <lineage>
        <taxon>Bacteria</taxon>
        <taxon>Pseudomonadati</taxon>
        <taxon>Pseudomonadota</taxon>
        <taxon>Alphaproteobacteria</taxon>
        <taxon>Hyphomicrobiales</taxon>
        <taxon>Phyllobacteriaceae</taxon>
        <taxon>Allomesorhizobium</taxon>
    </lineage>
</organism>
<evidence type="ECO:0000256" key="6">
    <source>
        <dbReference type="ARBA" id="ARBA00022989"/>
    </source>
</evidence>
<dbReference type="AlphaFoldDB" id="A0A6G4W933"/>
<dbReference type="InterPro" id="IPR007387">
    <property type="entry name" value="TRAP_DctQ"/>
</dbReference>
<evidence type="ECO:0000256" key="2">
    <source>
        <dbReference type="ARBA" id="ARBA00022448"/>
    </source>
</evidence>
<keyword evidence="3" id="KW-1003">Cell membrane</keyword>
<feature type="transmembrane region" description="Helical" evidence="9">
    <location>
        <begin position="20"/>
        <end position="41"/>
    </location>
</feature>
<keyword evidence="4 9" id="KW-0997">Cell inner membrane</keyword>
<dbReference type="Pfam" id="PF04290">
    <property type="entry name" value="DctQ"/>
    <property type="match status" value="1"/>
</dbReference>
<dbReference type="PANTHER" id="PTHR35011">
    <property type="entry name" value="2,3-DIKETO-L-GULONATE TRAP TRANSPORTER SMALL PERMEASE PROTEIN YIAM"/>
    <property type="match status" value="1"/>
</dbReference>
<protein>
    <recommendedName>
        <fullName evidence="9">TRAP transporter small permease protein</fullName>
    </recommendedName>
</protein>
<evidence type="ECO:0000313" key="12">
    <source>
        <dbReference type="Proteomes" id="UP001642900"/>
    </source>
</evidence>
<reference evidence="11 12" key="1">
    <citation type="submission" date="2020-02" db="EMBL/GenBank/DDBJ databases">
        <title>Genome sequence of strain CCNWXJ40-4.</title>
        <authorList>
            <person name="Gao J."/>
            <person name="Sun J."/>
        </authorList>
    </citation>
    <scope>NUCLEOTIDE SEQUENCE [LARGE SCALE GENOMIC DNA]</scope>
    <source>
        <strain evidence="11 12">CCNWXJ 40-4</strain>
    </source>
</reference>
<evidence type="ECO:0000256" key="8">
    <source>
        <dbReference type="ARBA" id="ARBA00038436"/>
    </source>
</evidence>
<feature type="transmembrane region" description="Helical" evidence="9">
    <location>
        <begin position="53"/>
        <end position="69"/>
    </location>
</feature>
<keyword evidence="7 9" id="KW-0472">Membrane</keyword>
<sequence length="172" mass="20012">MLQRARRLTGWLYRRGENLIVAMIGVMFAAFLLQVIFRYILQWPTGWSTELTVVLWIWVVLFGAAFVVREEEEIRFDLIYGGVRPRVRRVMTLASAAALIALYGYSFPAVFDYVTFMKVQKTAYLKIRFDWLFSIYVIFVIAVLARYLWLGWHALKGEEPEELDPTKASSGV</sequence>
<evidence type="ECO:0000313" key="11">
    <source>
        <dbReference type="EMBL" id="NGO50756.1"/>
    </source>
</evidence>
<evidence type="ECO:0000259" key="10">
    <source>
        <dbReference type="Pfam" id="PF04290"/>
    </source>
</evidence>
<dbReference type="GO" id="GO:0022857">
    <property type="term" value="F:transmembrane transporter activity"/>
    <property type="evidence" value="ECO:0007669"/>
    <property type="project" value="UniProtKB-UniRule"/>
</dbReference>
<evidence type="ECO:0000256" key="1">
    <source>
        <dbReference type="ARBA" id="ARBA00004429"/>
    </source>
</evidence>
<comment type="function">
    <text evidence="9">Part of the tripartite ATP-independent periplasmic (TRAP) transport system.</text>
</comment>
<dbReference type="GO" id="GO:0015740">
    <property type="term" value="P:C4-dicarboxylate transport"/>
    <property type="evidence" value="ECO:0007669"/>
    <property type="project" value="TreeGrafter"/>
</dbReference>
<comment type="caution">
    <text evidence="11">The sequence shown here is derived from an EMBL/GenBank/DDBJ whole genome shotgun (WGS) entry which is preliminary data.</text>
</comment>
<dbReference type="EMBL" id="JAAKZF010000004">
    <property type="protein sequence ID" value="NGO50756.1"/>
    <property type="molecule type" value="Genomic_DNA"/>
</dbReference>
<dbReference type="Proteomes" id="UP001642900">
    <property type="component" value="Unassembled WGS sequence"/>
</dbReference>
<dbReference type="PANTHER" id="PTHR35011:SF2">
    <property type="entry name" value="2,3-DIKETO-L-GULONATE TRAP TRANSPORTER SMALL PERMEASE PROTEIN YIAM"/>
    <property type="match status" value="1"/>
</dbReference>
<evidence type="ECO:0000256" key="4">
    <source>
        <dbReference type="ARBA" id="ARBA00022519"/>
    </source>
</evidence>
<feature type="domain" description="Tripartite ATP-independent periplasmic transporters DctQ component" evidence="10">
    <location>
        <begin position="27"/>
        <end position="148"/>
    </location>
</feature>
<dbReference type="RefSeq" id="WP_165024752.1">
    <property type="nucleotide sequence ID" value="NZ_JAAKZF010000004.1"/>
</dbReference>
<feature type="transmembrane region" description="Helical" evidence="9">
    <location>
        <begin position="90"/>
        <end position="111"/>
    </location>
</feature>
<dbReference type="InterPro" id="IPR055348">
    <property type="entry name" value="DctQ"/>
</dbReference>